<dbReference type="AlphaFoldDB" id="A0AAW5JN93"/>
<dbReference type="Gene3D" id="3.20.20.140">
    <property type="entry name" value="Metal-dependent hydrolases"/>
    <property type="match status" value="1"/>
</dbReference>
<dbReference type="Gene3D" id="3.10.310.70">
    <property type="match status" value="1"/>
</dbReference>
<sequence>MRKPDVAYVNGKVYTVDPNFSVATAFCLSDDRFVAVGTDEEIRALCTPETRVVDLHGQVVLPGLIDSHLHINNTGAMKLELNVVAKQRREIVDMVAQAYQTIRPGEWIVGRGWLNDEWPDSSFPTKEELDAVAPDVPVYLKRACGHAAWVNSKAFEVVGVTDATPDPVGGEYLRKPDGTLLGVVTDQAQDPFNKAIPPYNKEQLQKIVLLAQESFFAAGLTTVHDAGTAEEWIQAWEELYQRRELKLRIYASMRVIGRPSYEELLHGSMEYFKKGLRIGMYGNRLTARAYKISGDGSLGARSAWMLDDYDDRPGHKGNGKWTDEQLYNVLYQARRAGFQIWYHAIGDAANRQCLNTYERLLRELPDPDARLRIEHAQIIAPQDIPRFKKLGVIPTHQTVFLRTDKKVADTRLGPQRIKGAYAWRTLIDQGNVVPNGTDSPVESYNPFLSMYCAVTRMDERGQPEGGWYPQEAMTREEALRSYTVWGAYAGFEEHLKGSIEAGKLADFVVIDRDYLACPAEEIKDIQVLQTVVGGETVYQRG</sequence>
<organism evidence="2 3">
    <name type="scientific">Intestinimonas massiliensis</name>
    <name type="common">ex Afouda et al. 2020</name>
    <dbReference type="NCBI Taxonomy" id="1673721"/>
    <lineage>
        <taxon>Bacteria</taxon>
        <taxon>Bacillati</taxon>
        <taxon>Bacillota</taxon>
        <taxon>Clostridia</taxon>
        <taxon>Eubacteriales</taxon>
        <taxon>Intestinimonas</taxon>
    </lineage>
</organism>
<dbReference type="PANTHER" id="PTHR22642:SF2">
    <property type="entry name" value="PROTEIN LONG AFTER FAR-RED 3"/>
    <property type="match status" value="1"/>
</dbReference>
<dbReference type="RefSeq" id="WP_256304706.1">
    <property type="nucleotide sequence ID" value="NZ_JANFYS010000035.1"/>
</dbReference>
<name>A0AAW5JN93_9FIRM</name>
<dbReference type="CDD" id="cd01300">
    <property type="entry name" value="YtcJ_like"/>
    <property type="match status" value="1"/>
</dbReference>
<dbReference type="Gene3D" id="2.30.40.10">
    <property type="entry name" value="Urease, subunit C, domain 1"/>
    <property type="match status" value="1"/>
</dbReference>
<dbReference type="GO" id="GO:0016810">
    <property type="term" value="F:hydrolase activity, acting on carbon-nitrogen (but not peptide) bonds"/>
    <property type="evidence" value="ECO:0007669"/>
    <property type="project" value="InterPro"/>
</dbReference>
<dbReference type="InterPro" id="IPR011059">
    <property type="entry name" value="Metal-dep_hydrolase_composite"/>
</dbReference>
<dbReference type="InterPro" id="IPR033932">
    <property type="entry name" value="YtcJ-like"/>
</dbReference>
<dbReference type="EMBL" id="JANFYS010000035">
    <property type="protein sequence ID" value="MCQ4771561.1"/>
    <property type="molecule type" value="Genomic_DNA"/>
</dbReference>
<dbReference type="InterPro" id="IPR013108">
    <property type="entry name" value="Amidohydro_3"/>
</dbReference>
<dbReference type="PANTHER" id="PTHR22642">
    <property type="entry name" value="IMIDAZOLONEPROPIONASE"/>
    <property type="match status" value="1"/>
</dbReference>
<gene>
    <name evidence="2" type="ORF">NE579_14030</name>
</gene>
<evidence type="ECO:0000259" key="1">
    <source>
        <dbReference type="Pfam" id="PF07969"/>
    </source>
</evidence>
<accession>A0AAW5JN93</accession>
<dbReference type="SUPFAM" id="SSF51556">
    <property type="entry name" value="Metallo-dependent hydrolases"/>
    <property type="match status" value="1"/>
</dbReference>
<feature type="domain" description="Amidohydrolase 3" evidence="1">
    <location>
        <begin position="51"/>
        <end position="538"/>
    </location>
</feature>
<dbReference type="Pfam" id="PF07969">
    <property type="entry name" value="Amidohydro_3"/>
    <property type="match status" value="1"/>
</dbReference>
<comment type="caution">
    <text evidence="2">The sequence shown here is derived from an EMBL/GenBank/DDBJ whole genome shotgun (WGS) entry which is preliminary data.</text>
</comment>
<evidence type="ECO:0000313" key="2">
    <source>
        <dbReference type="EMBL" id="MCQ4771561.1"/>
    </source>
</evidence>
<dbReference type="SUPFAM" id="SSF51338">
    <property type="entry name" value="Composite domain of metallo-dependent hydrolases"/>
    <property type="match status" value="1"/>
</dbReference>
<evidence type="ECO:0000313" key="3">
    <source>
        <dbReference type="Proteomes" id="UP001204562"/>
    </source>
</evidence>
<dbReference type="InterPro" id="IPR032466">
    <property type="entry name" value="Metal_Hydrolase"/>
</dbReference>
<dbReference type="Proteomes" id="UP001204562">
    <property type="component" value="Unassembled WGS sequence"/>
</dbReference>
<proteinExistence type="predicted"/>
<protein>
    <submittedName>
        <fullName evidence="2">Amidohydrolase</fullName>
    </submittedName>
</protein>
<reference evidence="2" key="1">
    <citation type="submission" date="2022-06" db="EMBL/GenBank/DDBJ databases">
        <title>Isolation of gut microbiota from human fecal samples.</title>
        <authorList>
            <person name="Pamer E.G."/>
            <person name="Barat B."/>
            <person name="Waligurski E."/>
            <person name="Medina S."/>
            <person name="Paddock L."/>
            <person name="Mostad J."/>
        </authorList>
    </citation>
    <scope>NUCLEOTIDE SEQUENCE</scope>
    <source>
        <strain evidence="2">DFI.9.91</strain>
    </source>
</reference>